<keyword evidence="3" id="KW-0804">Transcription</keyword>
<dbReference type="Pfam" id="PF17935">
    <property type="entry name" value="TetR_C_27"/>
    <property type="match status" value="1"/>
</dbReference>
<dbReference type="STRING" id="582675.SAMN05192565_10655"/>
<name>A0A1I2T1P7_9HYPH</name>
<dbReference type="InterPro" id="IPR036271">
    <property type="entry name" value="Tet_transcr_reg_TetR-rel_C_sf"/>
</dbReference>
<evidence type="ECO:0000256" key="5">
    <source>
        <dbReference type="SAM" id="MobiDB-lite"/>
    </source>
</evidence>
<evidence type="ECO:0000313" key="7">
    <source>
        <dbReference type="EMBL" id="SFG58720.1"/>
    </source>
</evidence>
<organism evidence="7 8">
    <name type="scientific">Methylobacterium gossipiicola</name>
    <dbReference type="NCBI Taxonomy" id="582675"/>
    <lineage>
        <taxon>Bacteria</taxon>
        <taxon>Pseudomonadati</taxon>
        <taxon>Pseudomonadota</taxon>
        <taxon>Alphaproteobacteria</taxon>
        <taxon>Hyphomicrobiales</taxon>
        <taxon>Methylobacteriaceae</taxon>
        <taxon>Methylobacterium</taxon>
    </lineage>
</organism>
<dbReference type="Gene3D" id="1.10.357.10">
    <property type="entry name" value="Tetracycline Repressor, domain 2"/>
    <property type="match status" value="1"/>
</dbReference>
<accession>A0A1I2T1P7</accession>
<proteinExistence type="predicted"/>
<reference evidence="8" key="1">
    <citation type="submission" date="2016-10" db="EMBL/GenBank/DDBJ databases">
        <authorList>
            <person name="Varghese N."/>
            <person name="Submissions S."/>
        </authorList>
    </citation>
    <scope>NUCLEOTIDE SEQUENCE [LARGE SCALE GENOMIC DNA]</scope>
    <source>
        <strain evidence="8">Gh-105</strain>
    </source>
</reference>
<dbReference type="InterPro" id="IPR009057">
    <property type="entry name" value="Homeodomain-like_sf"/>
</dbReference>
<evidence type="ECO:0000256" key="1">
    <source>
        <dbReference type="ARBA" id="ARBA00023015"/>
    </source>
</evidence>
<dbReference type="InterPro" id="IPR050109">
    <property type="entry name" value="HTH-type_TetR-like_transc_reg"/>
</dbReference>
<dbReference type="InterPro" id="IPR041478">
    <property type="entry name" value="TetR_C_27"/>
</dbReference>
<evidence type="ECO:0000256" key="4">
    <source>
        <dbReference type="PROSITE-ProRule" id="PRU00335"/>
    </source>
</evidence>
<dbReference type="GO" id="GO:0000976">
    <property type="term" value="F:transcription cis-regulatory region binding"/>
    <property type="evidence" value="ECO:0007669"/>
    <property type="project" value="TreeGrafter"/>
</dbReference>
<dbReference type="EMBL" id="FOPM01000006">
    <property type="protein sequence ID" value="SFG58720.1"/>
    <property type="molecule type" value="Genomic_DNA"/>
</dbReference>
<dbReference type="SUPFAM" id="SSF48498">
    <property type="entry name" value="Tetracyclin repressor-like, C-terminal domain"/>
    <property type="match status" value="1"/>
</dbReference>
<evidence type="ECO:0000256" key="2">
    <source>
        <dbReference type="ARBA" id="ARBA00023125"/>
    </source>
</evidence>
<dbReference type="PANTHER" id="PTHR30055">
    <property type="entry name" value="HTH-TYPE TRANSCRIPTIONAL REGULATOR RUTR"/>
    <property type="match status" value="1"/>
</dbReference>
<evidence type="ECO:0000313" key="8">
    <source>
        <dbReference type="Proteomes" id="UP000199229"/>
    </source>
</evidence>
<feature type="DNA-binding region" description="H-T-H motif" evidence="4">
    <location>
        <begin position="46"/>
        <end position="65"/>
    </location>
</feature>
<dbReference type="GO" id="GO:0003700">
    <property type="term" value="F:DNA-binding transcription factor activity"/>
    <property type="evidence" value="ECO:0007669"/>
    <property type="project" value="TreeGrafter"/>
</dbReference>
<dbReference type="RefSeq" id="WP_244528626.1">
    <property type="nucleotide sequence ID" value="NZ_FOPM01000006.1"/>
</dbReference>
<dbReference type="PROSITE" id="PS50977">
    <property type="entry name" value="HTH_TETR_2"/>
    <property type="match status" value="1"/>
</dbReference>
<feature type="domain" description="HTH tetR-type" evidence="6">
    <location>
        <begin position="23"/>
        <end position="83"/>
    </location>
</feature>
<feature type="region of interest" description="Disordered" evidence="5">
    <location>
        <begin position="1"/>
        <end position="23"/>
    </location>
</feature>
<dbReference type="Pfam" id="PF00440">
    <property type="entry name" value="TetR_N"/>
    <property type="match status" value="1"/>
</dbReference>
<keyword evidence="1" id="KW-0805">Transcription regulation</keyword>
<dbReference type="AlphaFoldDB" id="A0A1I2T1P7"/>
<dbReference type="SUPFAM" id="SSF46689">
    <property type="entry name" value="Homeodomain-like"/>
    <property type="match status" value="1"/>
</dbReference>
<keyword evidence="8" id="KW-1185">Reference proteome</keyword>
<evidence type="ECO:0000259" key="6">
    <source>
        <dbReference type="PROSITE" id="PS50977"/>
    </source>
</evidence>
<protein>
    <submittedName>
        <fullName evidence="7">DNA-binding transcriptional regulator, AcrR family</fullName>
    </submittedName>
</protein>
<sequence length="213" mass="23076">MTSAAVPMTPLPETDIVPEESGPTTRCRILETAEAAFREIGYQKTTVADIARSLRMSPANVYRFFESKKAIHEAVIQRLMGETEQSVALAVENAGAGAADRIGAVIRALHRTCAERCEANPRMQEMVAAAVSESWDVCAQHIERVAIVFETLVREGVATGEFNVDDPKLAAACLHTAVVRYCHPTLVSQYPDAGIPPLEAMIAFLLKGLRGVP</sequence>
<dbReference type="InterPro" id="IPR001647">
    <property type="entry name" value="HTH_TetR"/>
</dbReference>
<evidence type="ECO:0000256" key="3">
    <source>
        <dbReference type="ARBA" id="ARBA00023163"/>
    </source>
</evidence>
<gene>
    <name evidence="7" type="ORF">SAMN05192565_10655</name>
</gene>
<dbReference type="PANTHER" id="PTHR30055:SF151">
    <property type="entry name" value="TRANSCRIPTIONAL REGULATORY PROTEIN"/>
    <property type="match status" value="1"/>
</dbReference>
<dbReference type="Proteomes" id="UP000199229">
    <property type="component" value="Unassembled WGS sequence"/>
</dbReference>
<keyword evidence="2 4" id="KW-0238">DNA-binding</keyword>